<feature type="region of interest" description="Disordered" evidence="1">
    <location>
        <begin position="207"/>
        <end position="231"/>
    </location>
</feature>
<organism evidence="2 3">
    <name type="scientific">Rehmannia glutinosa</name>
    <name type="common">Chinese foxglove</name>
    <dbReference type="NCBI Taxonomy" id="99300"/>
    <lineage>
        <taxon>Eukaryota</taxon>
        <taxon>Viridiplantae</taxon>
        <taxon>Streptophyta</taxon>
        <taxon>Embryophyta</taxon>
        <taxon>Tracheophyta</taxon>
        <taxon>Spermatophyta</taxon>
        <taxon>Magnoliopsida</taxon>
        <taxon>eudicotyledons</taxon>
        <taxon>Gunneridae</taxon>
        <taxon>Pentapetalae</taxon>
        <taxon>asterids</taxon>
        <taxon>lamiids</taxon>
        <taxon>Lamiales</taxon>
        <taxon>Orobanchaceae</taxon>
        <taxon>Rehmannieae</taxon>
        <taxon>Rehmannia</taxon>
    </lineage>
</organism>
<dbReference type="PANTHER" id="PTHR47805:SF1">
    <property type="entry name" value="SAGA-ASSOCIATED FACTOR 73"/>
    <property type="match status" value="1"/>
</dbReference>
<keyword evidence="3" id="KW-1185">Reference proteome</keyword>
<reference evidence="2 3" key="1">
    <citation type="journal article" date="2021" name="Comput. Struct. Biotechnol. J.">
        <title>De novo genome assembly of the potent medicinal plant Rehmannia glutinosa using nanopore technology.</title>
        <authorList>
            <person name="Ma L."/>
            <person name="Dong C."/>
            <person name="Song C."/>
            <person name="Wang X."/>
            <person name="Zheng X."/>
            <person name="Niu Y."/>
            <person name="Chen S."/>
            <person name="Feng W."/>
        </authorList>
    </citation>
    <scope>NUCLEOTIDE SEQUENCE [LARGE SCALE GENOMIC DNA]</scope>
    <source>
        <strain evidence="2">DH-2019</strain>
    </source>
</reference>
<comment type="caution">
    <text evidence="2">The sequence shown here is derived from an EMBL/GenBank/DDBJ whole genome shotgun (WGS) entry which is preliminary data.</text>
</comment>
<name>A0ABR0V694_REHGL</name>
<dbReference type="Proteomes" id="UP001318860">
    <property type="component" value="Unassembled WGS sequence"/>
</dbReference>
<dbReference type="InterPro" id="IPR037804">
    <property type="entry name" value="SGF73"/>
</dbReference>
<feature type="region of interest" description="Disordered" evidence="1">
    <location>
        <begin position="147"/>
        <end position="184"/>
    </location>
</feature>
<gene>
    <name evidence="2" type="ORF">DH2020_035790</name>
</gene>
<dbReference type="PANTHER" id="PTHR47805">
    <property type="entry name" value="SAGA-ASSOCIATED FACTOR 73"/>
    <property type="match status" value="1"/>
</dbReference>
<protein>
    <submittedName>
        <fullName evidence="2">Uncharacterized protein</fullName>
    </submittedName>
</protein>
<proteinExistence type="predicted"/>
<feature type="compositionally biased region" description="Basic residues" evidence="1">
    <location>
        <begin position="165"/>
        <end position="176"/>
    </location>
</feature>
<evidence type="ECO:0000313" key="3">
    <source>
        <dbReference type="Proteomes" id="UP001318860"/>
    </source>
</evidence>
<evidence type="ECO:0000256" key="1">
    <source>
        <dbReference type="SAM" id="MobiDB-lite"/>
    </source>
</evidence>
<dbReference type="EMBL" id="JABTTQ020001576">
    <property type="protein sequence ID" value="KAK6130476.1"/>
    <property type="molecule type" value="Genomic_DNA"/>
</dbReference>
<accession>A0ABR0V694</accession>
<sequence>MTALPRLLDAGSVSQNVTEEIGHQKLAAQYIRRVIQEADEANLIDDEDMHIFGLRPMTDPLDLNNKGEAISMVKTLPFVQADKNPMNYYHKVCCNACKKPVKASNYAAHAVILCEKTKSDDGLRIRSALDVLMCGAIHRRIAQIDRVSSREEISPELDGPAVNRKPPRKERKKSTQTKKATSARELKKFEAVDSDDIVKRNMHLNSTHTMNGSRLNPYDMHCSEDATKGSLKPLKRTAAENPSNPGTKNLCKTAAEVRPSVLSLDVPAPLATKIYYSQRSHHLRSAISHMFFEEPSKEVSNIEVLQVNAVPTQTPDPCNFYNEQVANQQRDDHYSHLAQTPDQILAARSVNYVGKSGGLVPSMNTASQLPVNNTLGPHYTPNSYSFAGKAGNALQPGNGSVPVL</sequence>
<evidence type="ECO:0000313" key="2">
    <source>
        <dbReference type="EMBL" id="KAK6130476.1"/>
    </source>
</evidence>